<dbReference type="Proteomes" id="UP000271031">
    <property type="component" value="Unassembled WGS sequence"/>
</dbReference>
<dbReference type="SUPFAM" id="SSF48452">
    <property type="entry name" value="TPR-like"/>
    <property type="match status" value="1"/>
</dbReference>
<dbReference type="EMBL" id="RHHQ01000012">
    <property type="protein sequence ID" value="RNB87200.1"/>
    <property type="molecule type" value="Genomic_DNA"/>
</dbReference>
<evidence type="ECO:0000313" key="1">
    <source>
        <dbReference type="EMBL" id="RNB87200.1"/>
    </source>
</evidence>
<dbReference type="InterPro" id="IPR029044">
    <property type="entry name" value="Nucleotide-diphossugar_trans"/>
</dbReference>
<protein>
    <submittedName>
        <fullName evidence="1">Uncharacterized protein</fullName>
    </submittedName>
</protein>
<keyword evidence="2" id="KW-1185">Reference proteome</keyword>
<gene>
    <name evidence="1" type="ORF">EDM56_16100</name>
</gene>
<evidence type="ECO:0000313" key="2">
    <source>
        <dbReference type="Proteomes" id="UP000271031"/>
    </source>
</evidence>
<name>A0A3M8DGF3_9BACL</name>
<dbReference type="SUPFAM" id="SSF53448">
    <property type="entry name" value="Nucleotide-diphospho-sugar transferases"/>
    <property type="match status" value="1"/>
</dbReference>
<dbReference type="AlphaFoldDB" id="A0A3M8DGF3"/>
<reference evidence="1 2" key="1">
    <citation type="submission" date="2018-10" db="EMBL/GenBank/DDBJ databases">
        <title>Phylogenomics of Brevibacillus.</title>
        <authorList>
            <person name="Dunlap C."/>
        </authorList>
    </citation>
    <scope>NUCLEOTIDE SEQUENCE [LARGE SCALE GENOMIC DNA]</scope>
    <source>
        <strain evidence="1 2">JCM 15716</strain>
    </source>
</reference>
<dbReference type="RefSeq" id="WP_122918899.1">
    <property type="nucleotide sequence ID" value="NZ_RHHQ01000012.1"/>
</dbReference>
<dbReference type="Gene3D" id="3.40.50.150">
    <property type="entry name" value="Vaccinia Virus protein VP39"/>
    <property type="match status" value="1"/>
</dbReference>
<comment type="caution">
    <text evidence="1">The sequence shown here is derived from an EMBL/GenBank/DDBJ whole genome shotgun (WGS) entry which is preliminary data.</text>
</comment>
<dbReference type="Gene3D" id="1.25.40.10">
    <property type="entry name" value="Tetratricopeptide repeat domain"/>
    <property type="match status" value="1"/>
</dbReference>
<dbReference type="Gene3D" id="3.90.550.10">
    <property type="entry name" value="Spore Coat Polysaccharide Biosynthesis Protein SpsA, Chain A"/>
    <property type="match status" value="1"/>
</dbReference>
<proteinExistence type="predicted"/>
<dbReference type="SUPFAM" id="SSF53335">
    <property type="entry name" value="S-adenosyl-L-methionine-dependent methyltransferases"/>
    <property type="match status" value="1"/>
</dbReference>
<dbReference type="OrthoDB" id="9815923at2"/>
<accession>A0A3M8DGF3</accession>
<dbReference type="InterPro" id="IPR029063">
    <property type="entry name" value="SAM-dependent_MTases_sf"/>
</dbReference>
<organism evidence="1 2">
    <name type="scientific">Brevibacillus fluminis</name>
    <dbReference type="NCBI Taxonomy" id="511487"/>
    <lineage>
        <taxon>Bacteria</taxon>
        <taxon>Bacillati</taxon>
        <taxon>Bacillota</taxon>
        <taxon>Bacilli</taxon>
        <taxon>Bacillales</taxon>
        <taxon>Paenibacillaceae</taxon>
        <taxon>Brevibacillus</taxon>
    </lineage>
</organism>
<sequence>MPYSSKSGKAWIERLVMRFITICDHDSILDVGAGAGTYSDLFRARLPHTHFTALEIWEPYHSTFQLASKYDVLRTDDVRTFTPEKRYGITFLGDVLEHMTKGEALEVYEKLLAASDFVFISIPIIKYPQDSYMGNPYEKHVKDDWTHEEVLATFPHIAFSHVEQEIGAYVGVNPNTQSLDTVTKLYGPKIAVYALFDDNEADLGAFLHSVKAADQIVLCDTGSTDGSNEVVARFQANNPDVNLSVYPICVTPFRFDDARNTCLSLVSPEIDLCVALHANETLMEGWRDLLAAHWTYESPRYRYMVKKIGPEQRFTVKWHDWIHSRRGYTWKLPIHEVLQPNDPEQVTSIADLWVYRKEHNRRSHENDIPMLEQSLKEFGNYWKTWSYLAAEYMHNNRQMEALQAVNRALALPGNDSAYLYQLQFSIFRELGSVDQALLSLNNAISHLPNRREPHYIKAMYMHQLGRHLEAFLALKEAETKTERVFDDHDHPAAWDEEFEQWKAKLWSLSGIEGGNASE</sequence>
<dbReference type="InterPro" id="IPR011990">
    <property type="entry name" value="TPR-like_helical_dom_sf"/>
</dbReference>